<accession>A0A9Q0YDB9</accession>
<sequence>MEQLRAPNPFSFEGNLSTNWKKWIQRFDLYLVASGIDMKDAKLQSSLFLHVIGEQGLDVYNSFKFDNEGDRHNLTALKSKFEAYFTPRKNITKDTSFSLEHNKREKKLTNMLRI</sequence>
<organism evidence="1 2">
    <name type="scientific">Holothuria leucospilota</name>
    <name type="common">Black long sea cucumber</name>
    <name type="synonym">Mertensiothuria leucospilota</name>
    <dbReference type="NCBI Taxonomy" id="206669"/>
    <lineage>
        <taxon>Eukaryota</taxon>
        <taxon>Metazoa</taxon>
        <taxon>Echinodermata</taxon>
        <taxon>Eleutherozoa</taxon>
        <taxon>Echinozoa</taxon>
        <taxon>Holothuroidea</taxon>
        <taxon>Aspidochirotacea</taxon>
        <taxon>Aspidochirotida</taxon>
        <taxon>Holothuriidae</taxon>
        <taxon>Holothuria</taxon>
    </lineage>
</organism>
<gene>
    <name evidence="1" type="ORF">HOLleu_42086</name>
</gene>
<dbReference type="EMBL" id="JAIZAY010000029">
    <property type="protein sequence ID" value="KAJ8019365.1"/>
    <property type="molecule type" value="Genomic_DNA"/>
</dbReference>
<dbReference type="AlphaFoldDB" id="A0A9Q0YDB9"/>
<proteinExistence type="predicted"/>
<evidence type="ECO:0000313" key="1">
    <source>
        <dbReference type="EMBL" id="KAJ8019365.1"/>
    </source>
</evidence>
<dbReference type="Proteomes" id="UP001152320">
    <property type="component" value="Unassembled WGS sequence"/>
</dbReference>
<protein>
    <submittedName>
        <fullName evidence="1">Uncharacterized protein</fullName>
    </submittedName>
</protein>
<reference evidence="1" key="1">
    <citation type="submission" date="2021-10" db="EMBL/GenBank/DDBJ databases">
        <title>Tropical sea cucumber genome reveals ecological adaptation and Cuvierian tubules defense mechanism.</title>
        <authorList>
            <person name="Chen T."/>
        </authorList>
    </citation>
    <scope>NUCLEOTIDE SEQUENCE</scope>
    <source>
        <strain evidence="1">Nanhai2018</strain>
        <tissue evidence="1">Muscle</tissue>
    </source>
</reference>
<dbReference type="OrthoDB" id="7323790at2759"/>
<evidence type="ECO:0000313" key="2">
    <source>
        <dbReference type="Proteomes" id="UP001152320"/>
    </source>
</evidence>
<keyword evidence="2" id="KW-1185">Reference proteome</keyword>
<name>A0A9Q0YDB9_HOLLE</name>
<comment type="caution">
    <text evidence="1">The sequence shown here is derived from an EMBL/GenBank/DDBJ whole genome shotgun (WGS) entry which is preliminary data.</text>
</comment>